<evidence type="ECO:0000313" key="4">
    <source>
        <dbReference type="EMBL" id="KAK3029598.1"/>
    </source>
</evidence>
<comment type="caution">
    <text evidence="4">The sequence shown here is derived from an EMBL/GenBank/DDBJ whole genome shotgun (WGS) entry which is preliminary data.</text>
</comment>
<feature type="region of interest" description="Disordered" evidence="1">
    <location>
        <begin position="141"/>
        <end position="176"/>
    </location>
</feature>
<keyword evidence="5" id="KW-1185">Reference proteome</keyword>
<evidence type="ECO:0000313" key="5">
    <source>
        <dbReference type="Proteomes" id="UP001188597"/>
    </source>
</evidence>
<evidence type="ECO:0000256" key="1">
    <source>
        <dbReference type="SAM" id="MobiDB-lite"/>
    </source>
</evidence>
<sequence length="176" mass="20145">MWITEGALVVMKGLKQKSIYLLHDSIVTGAAATTSSSDIDFDTTKLWHMRLGHMSEKGMDMLCKQGLVGSKKKREAEFLRALCLRKSPSAVIDCKTLKEFDLVVMLIIKVLVYLVVQLMLMEDHRVMEKVELEVRAPDSLPKIPIDEEDGSYSTEENEEPQEQHHNIAKNRLRREF</sequence>
<accession>A0AA88WLV7</accession>
<dbReference type="AlphaFoldDB" id="A0AA88WLV7"/>
<keyword evidence="2" id="KW-0472">Membrane</keyword>
<proteinExistence type="predicted"/>
<protein>
    <recommendedName>
        <fullName evidence="3">GAG-pre-integrase domain-containing protein</fullName>
    </recommendedName>
</protein>
<gene>
    <name evidence="4" type="ORF">RJ639_039885</name>
</gene>
<evidence type="ECO:0000256" key="2">
    <source>
        <dbReference type="SAM" id="Phobius"/>
    </source>
</evidence>
<evidence type="ECO:0000259" key="3">
    <source>
        <dbReference type="Pfam" id="PF13976"/>
    </source>
</evidence>
<feature type="transmembrane region" description="Helical" evidence="2">
    <location>
        <begin position="102"/>
        <end position="120"/>
    </location>
</feature>
<dbReference type="InterPro" id="IPR025724">
    <property type="entry name" value="GAG-pre-integrase_dom"/>
</dbReference>
<organism evidence="4 5">
    <name type="scientific">Escallonia herrerae</name>
    <dbReference type="NCBI Taxonomy" id="1293975"/>
    <lineage>
        <taxon>Eukaryota</taxon>
        <taxon>Viridiplantae</taxon>
        <taxon>Streptophyta</taxon>
        <taxon>Embryophyta</taxon>
        <taxon>Tracheophyta</taxon>
        <taxon>Spermatophyta</taxon>
        <taxon>Magnoliopsida</taxon>
        <taxon>eudicotyledons</taxon>
        <taxon>Gunneridae</taxon>
        <taxon>Pentapetalae</taxon>
        <taxon>asterids</taxon>
        <taxon>campanulids</taxon>
        <taxon>Escalloniales</taxon>
        <taxon>Escalloniaceae</taxon>
        <taxon>Escallonia</taxon>
    </lineage>
</organism>
<feature type="compositionally biased region" description="Basic residues" evidence="1">
    <location>
        <begin position="166"/>
        <end position="176"/>
    </location>
</feature>
<reference evidence="4" key="1">
    <citation type="submission" date="2022-12" db="EMBL/GenBank/DDBJ databases">
        <title>Draft genome assemblies for two species of Escallonia (Escalloniales).</title>
        <authorList>
            <person name="Chanderbali A."/>
            <person name="Dervinis C."/>
            <person name="Anghel I."/>
            <person name="Soltis D."/>
            <person name="Soltis P."/>
            <person name="Zapata F."/>
        </authorList>
    </citation>
    <scope>NUCLEOTIDE SEQUENCE</scope>
    <source>
        <strain evidence="4">UCBG64.0493</strain>
        <tissue evidence="4">Leaf</tissue>
    </source>
</reference>
<feature type="domain" description="GAG-pre-integrase" evidence="3">
    <location>
        <begin position="20"/>
        <end position="74"/>
    </location>
</feature>
<feature type="compositionally biased region" description="Acidic residues" evidence="1">
    <location>
        <begin position="146"/>
        <end position="160"/>
    </location>
</feature>
<dbReference type="Proteomes" id="UP001188597">
    <property type="component" value="Unassembled WGS sequence"/>
</dbReference>
<keyword evidence="2" id="KW-1133">Transmembrane helix</keyword>
<keyword evidence="2" id="KW-0812">Transmembrane</keyword>
<name>A0AA88WLV7_9ASTE</name>
<dbReference type="Pfam" id="PF13976">
    <property type="entry name" value="gag_pre-integrs"/>
    <property type="match status" value="1"/>
</dbReference>
<dbReference type="EMBL" id="JAVXUP010000374">
    <property type="protein sequence ID" value="KAK3029598.1"/>
    <property type="molecule type" value="Genomic_DNA"/>
</dbReference>